<evidence type="ECO:0000256" key="1">
    <source>
        <dbReference type="SAM" id="MobiDB-lite"/>
    </source>
</evidence>
<evidence type="ECO:0000256" key="2">
    <source>
        <dbReference type="SAM" id="Phobius"/>
    </source>
</evidence>
<accession>A0A1F6VKU8</accession>
<organism evidence="4 5">
    <name type="scientific">Candidatus Nomurabacteria bacterium RIFCSPHIGHO2_01_FULL_42_16</name>
    <dbReference type="NCBI Taxonomy" id="1801743"/>
    <lineage>
        <taxon>Bacteria</taxon>
        <taxon>Candidatus Nomuraibacteriota</taxon>
    </lineage>
</organism>
<gene>
    <name evidence="4" type="ORF">A2824_02610</name>
</gene>
<proteinExistence type="predicted"/>
<keyword evidence="2" id="KW-0472">Membrane</keyword>
<sequence>MFKERKIIKELKKLRVAPADKVFLARLKENLVEFMRFHPVRGPIKMPVLELSPLSIFGGMNLAKALSVFLIMAVVLGGAGAAWASEAALPGEPLYALKTFGEDTREKLTLNPQKKAELGLRLAEKRISEIEKIMAEKDYKFANVQIARERFRGHVRLASDIAEKEARLGKDGDFAALITNELHTKQVKAKQVFENEQDKIKTKRHKLDRELELVEERAKSALPDASLEASRAGKLRAKIDDLSLLEIEIKNSKQIITENFSAERKKIFDELGEEERKIEEARERKEEIDDIDADPDDDGDDNNDIDGAAGAAAGADLIDIDENIDATIGNVGHVDHGKALYDDIESEFDAIDIDDEEGM</sequence>
<comment type="caution">
    <text evidence="4">The sequence shown here is derived from an EMBL/GenBank/DDBJ whole genome shotgun (WGS) entry which is preliminary data.</text>
</comment>
<keyword evidence="2" id="KW-0812">Transmembrane</keyword>
<dbReference type="Proteomes" id="UP000178059">
    <property type="component" value="Unassembled WGS sequence"/>
</dbReference>
<feature type="compositionally biased region" description="Basic and acidic residues" evidence="1">
    <location>
        <begin position="274"/>
        <end position="287"/>
    </location>
</feature>
<feature type="domain" description="DUF5667" evidence="3">
    <location>
        <begin position="88"/>
        <end position="201"/>
    </location>
</feature>
<dbReference type="InterPro" id="IPR043725">
    <property type="entry name" value="DUF5667"/>
</dbReference>
<reference evidence="4 5" key="1">
    <citation type="journal article" date="2016" name="Nat. Commun.">
        <title>Thousands of microbial genomes shed light on interconnected biogeochemical processes in an aquifer system.</title>
        <authorList>
            <person name="Anantharaman K."/>
            <person name="Brown C.T."/>
            <person name="Hug L.A."/>
            <person name="Sharon I."/>
            <person name="Castelle C.J."/>
            <person name="Probst A.J."/>
            <person name="Thomas B.C."/>
            <person name="Singh A."/>
            <person name="Wilkins M.J."/>
            <person name="Karaoz U."/>
            <person name="Brodie E.L."/>
            <person name="Williams K.H."/>
            <person name="Hubbard S.S."/>
            <person name="Banfield J.F."/>
        </authorList>
    </citation>
    <scope>NUCLEOTIDE SEQUENCE [LARGE SCALE GENOMIC DNA]</scope>
</reference>
<dbReference type="EMBL" id="MFTT01000010">
    <property type="protein sequence ID" value="OGI70199.1"/>
    <property type="molecule type" value="Genomic_DNA"/>
</dbReference>
<feature type="compositionally biased region" description="Acidic residues" evidence="1">
    <location>
        <begin position="288"/>
        <end position="304"/>
    </location>
</feature>
<evidence type="ECO:0000259" key="3">
    <source>
        <dbReference type="Pfam" id="PF18915"/>
    </source>
</evidence>
<protein>
    <recommendedName>
        <fullName evidence="3">DUF5667 domain-containing protein</fullName>
    </recommendedName>
</protein>
<evidence type="ECO:0000313" key="4">
    <source>
        <dbReference type="EMBL" id="OGI70199.1"/>
    </source>
</evidence>
<evidence type="ECO:0000313" key="5">
    <source>
        <dbReference type="Proteomes" id="UP000178059"/>
    </source>
</evidence>
<dbReference type="STRING" id="1801743.A2824_02610"/>
<keyword evidence="2" id="KW-1133">Transmembrane helix</keyword>
<dbReference type="Pfam" id="PF18915">
    <property type="entry name" value="DUF5667"/>
    <property type="match status" value="1"/>
</dbReference>
<dbReference type="AlphaFoldDB" id="A0A1F6VKU8"/>
<name>A0A1F6VKU8_9BACT</name>
<feature type="transmembrane region" description="Helical" evidence="2">
    <location>
        <begin position="65"/>
        <end position="84"/>
    </location>
</feature>
<feature type="region of interest" description="Disordered" evidence="1">
    <location>
        <begin position="274"/>
        <end position="309"/>
    </location>
</feature>